<dbReference type="Pfam" id="PF00069">
    <property type="entry name" value="Pkinase"/>
    <property type="match status" value="1"/>
</dbReference>
<dbReference type="InterPro" id="IPR011992">
    <property type="entry name" value="EF-hand-dom_pair"/>
</dbReference>
<keyword evidence="11" id="KW-0106">Calcium</keyword>
<feature type="domain" description="EF-hand" evidence="21">
    <location>
        <begin position="490"/>
        <end position="523"/>
    </location>
</feature>
<dbReference type="InterPro" id="IPR017441">
    <property type="entry name" value="Protein_kinase_ATP_BS"/>
</dbReference>
<evidence type="ECO:0000256" key="12">
    <source>
        <dbReference type="ARBA" id="ARBA00022840"/>
    </source>
</evidence>
<dbReference type="Proteomes" id="UP000694416">
    <property type="component" value="Unplaced"/>
</dbReference>
<dbReference type="GO" id="GO:0005509">
    <property type="term" value="F:calcium ion binding"/>
    <property type="evidence" value="ECO:0007669"/>
    <property type="project" value="InterPro"/>
</dbReference>
<dbReference type="InterPro" id="IPR018247">
    <property type="entry name" value="EF_Hand_1_Ca_BS"/>
</dbReference>
<evidence type="ECO:0000256" key="5">
    <source>
        <dbReference type="ARBA" id="ARBA00022527"/>
    </source>
</evidence>
<evidence type="ECO:0000256" key="4">
    <source>
        <dbReference type="ARBA" id="ARBA00022511"/>
    </source>
</evidence>
<evidence type="ECO:0000256" key="8">
    <source>
        <dbReference type="ARBA" id="ARBA00022737"/>
    </source>
</evidence>
<feature type="compositionally biased region" description="Basic and acidic residues" evidence="19">
    <location>
        <begin position="17"/>
        <end position="32"/>
    </location>
</feature>
<keyword evidence="10" id="KW-0418">Kinase</keyword>
<comment type="subunit">
    <text evidence="3">Monomer.</text>
</comment>
<dbReference type="FunFam" id="3.30.200.20:FF:000315">
    <property type="entry name" value="Calcium-dependent protein kinase 3"/>
    <property type="match status" value="1"/>
</dbReference>
<dbReference type="InterPro" id="IPR002048">
    <property type="entry name" value="EF_hand_dom"/>
</dbReference>
<reference evidence="22" key="1">
    <citation type="submission" date="2025-08" db="UniProtKB">
        <authorList>
            <consortium name="Ensembl"/>
        </authorList>
    </citation>
    <scope>IDENTIFICATION</scope>
</reference>
<keyword evidence="13" id="KW-0472">Membrane</keyword>
<evidence type="ECO:0000256" key="14">
    <source>
        <dbReference type="ARBA" id="ARBA00056933"/>
    </source>
</evidence>
<evidence type="ECO:0000256" key="18">
    <source>
        <dbReference type="PROSITE-ProRule" id="PRU10141"/>
    </source>
</evidence>
<keyword evidence="5" id="KW-0723">Serine/threonine-protein kinase</keyword>
<evidence type="ECO:0000256" key="15">
    <source>
        <dbReference type="ARBA" id="ARBA00060437"/>
    </source>
</evidence>
<dbReference type="Gene3D" id="1.10.238.10">
    <property type="entry name" value="EF-hand"/>
    <property type="match status" value="2"/>
</dbReference>
<evidence type="ECO:0000256" key="10">
    <source>
        <dbReference type="ARBA" id="ARBA00022777"/>
    </source>
</evidence>
<keyword evidence="4" id="KW-1032">Host cell membrane</keyword>
<feature type="region of interest" description="Disordered" evidence="19">
    <location>
        <begin position="1"/>
        <end position="32"/>
    </location>
</feature>
<proteinExistence type="inferred from homology"/>
<dbReference type="GO" id="GO:0005524">
    <property type="term" value="F:ATP binding"/>
    <property type="evidence" value="ECO:0007669"/>
    <property type="project" value="UniProtKB-UniRule"/>
</dbReference>
<evidence type="ECO:0000256" key="2">
    <source>
        <dbReference type="ARBA" id="ARBA00006692"/>
    </source>
</evidence>
<evidence type="ECO:0000256" key="7">
    <source>
        <dbReference type="ARBA" id="ARBA00022723"/>
    </source>
</evidence>
<dbReference type="PROSITE" id="PS00107">
    <property type="entry name" value="PROTEIN_KINASE_ATP"/>
    <property type="match status" value="1"/>
</dbReference>
<evidence type="ECO:0000259" key="20">
    <source>
        <dbReference type="PROSITE" id="PS50011"/>
    </source>
</evidence>
<evidence type="ECO:0000313" key="23">
    <source>
        <dbReference type="Proteomes" id="UP000694416"/>
    </source>
</evidence>
<dbReference type="SUPFAM" id="SSF47473">
    <property type="entry name" value="EF-hand"/>
    <property type="match status" value="1"/>
</dbReference>
<comment type="subcellular location">
    <subcellularLocation>
        <location evidence="1">Host cell membrane</location>
        <topology evidence="1">Lipid-anchor</topology>
    </subcellularLocation>
    <subcellularLocation>
        <location evidence="15">Parasitophorous vacuole membrane</location>
        <topology evidence="15">Lipid-anchor</topology>
    </subcellularLocation>
</comment>
<sequence length="526" mass="61194">MGCAQSKGIQQNIRSGDGTRKDNNRRIKGKRDSDEIAINPGMYVRKKEGKIGESYIKIRKLGSGAYGEVLLCREKQGSCAEKAIKVIKKSQFDKYAYSENSHKRTLNEEKMYEDIYNEISLLKSLDHPNIIKLYDVFEDKKYFYLVTEFYEGGELFEQIINRHKFDECDAANIMKQILSGICYLHTHNIVHRDIKPENILLETKNSLLNIKIVDFGLSSFFSKHDKLRDRLGTAYYIAPEVLKKKYNEKCDVWSCGVIMYILLCGYPPFGGQNDQDIIKKVERGKYFFDFNDWRNISEEAKDLIKLMLTYDYNKRLTAKEALNSKWIKKYADIINKNDQNTLYGALTNMKKFEGNQKLAQAALLFIGSKLTTIEERKELTDIFKKLDKNGDGQLDKKELIEGYNILRNFRNDFGELKNVEEEVDNILKEVDFDKNGYIEYSEFISVCMDKQILFSEERLRGAFNLFDTDKSGKITKDELANLFGLTSISEKMWNDVLEEADKNQDNMIDFEEFVSMMHKICDNKSS</sequence>
<dbReference type="CDD" id="cd05117">
    <property type="entry name" value="STKc_CAMK"/>
    <property type="match status" value="1"/>
</dbReference>
<evidence type="ECO:0000256" key="16">
    <source>
        <dbReference type="ARBA" id="ARBA00068067"/>
    </source>
</evidence>
<evidence type="ECO:0000256" key="13">
    <source>
        <dbReference type="ARBA" id="ARBA00022870"/>
    </source>
</evidence>
<keyword evidence="7" id="KW-0479">Metal-binding</keyword>
<comment type="similarity">
    <text evidence="2">Belongs to the protein kinase superfamily. CAMK Ser/Thr protein kinase family.</text>
</comment>
<evidence type="ECO:0000256" key="11">
    <source>
        <dbReference type="ARBA" id="ARBA00022837"/>
    </source>
</evidence>
<evidence type="ECO:0000259" key="21">
    <source>
        <dbReference type="PROSITE" id="PS50222"/>
    </source>
</evidence>
<name>A0A8C9H971_9PRIM</name>
<feature type="domain" description="EF-hand" evidence="21">
    <location>
        <begin position="418"/>
        <end position="453"/>
    </location>
</feature>
<dbReference type="AlphaFoldDB" id="A0A8C9H971"/>
<dbReference type="FunFam" id="1.10.238.10:FF:000003">
    <property type="entry name" value="Calmodulin A"/>
    <property type="match status" value="1"/>
</dbReference>
<dbReference type="SMART" id="SM00220">
    <property type="entry name" value="S_TKc"/>
    <property type="match status" value="1"/>
</dbReference>
<dbReference type="InterPro" id="IPR011009">
    <property type="entry name" value="Kinase-like_dom_sf"/>
</dbReference>
<dbReference type="InterPro" id="IPR000719">
    <property type="entry name" value="Prot_kinase_dom"/>
</dbReference>
<evidence type="ECO:0000256" key="3">
    <source>
        <dbReference type="ARBA" id="ARBA00011245"/>
    </source>
</evidence>
<dbReference type="Pfam" id="PF13499">
    <property type="entry name" value="EF-hand_7"/>
    <property type="match status" value="2"/>
</dbReference>
<dbReference type="PROSITE" id="PS50011">
    <property type="entry name" value="PROTEIN_KINASE_DOM"/>
    <property type="match status" value="1"/>
</dbReference>
<protein>
    <recommendedName>
        <fullName evidence="16">Calcium-dependent protein kinase 1</fullName>
    </recommendedName>
    <alternativeName>
        <fullName evidence="17">EF-hand calcium-binding domain-containing protein 11</fullName>
    </alternativeName>
</protein>
<dbReference type="GO" id="GO:0020005">
    <property type="term" value="C:symbiont-containing vacuole membrane"/>
    <property type="evidence" value="ECO:0007669"/>
    <property type="project" value="UniProtKB-SubCell"/>
</dbReference>
<keyword evidence="12 18" id="KW-0067">ATP-binding</keyword>
<keyword evidence="9 18" id="KW-0547">Nucleotide-binding</keyword>
<accession>A0A8C9H971</accession>
<dbReference type="PROSITE" id="PS00108">
    <property type="entry name" value="PROTEIN_KINASE_ST"/>
    <property type="match status" value="1"/>
</dbReference>
<reference evidence="22" key="2">
    <citation type="submission" date="2025-09" db="UniProtKB">
        <authorList>
            <consortium name="Ensembl"/>
        </authorList>
    </citation>
    <scope>IDENTIFICATION</scope>
</reference>
<dbReference type="GO" id="GO:0004674">
    <property type="term" value="F:protein serine/threonine kinase activity"/>
    <property type="evidence" value="ECO:0007669"/>
    <property type="project" value="UniProtKB-KW"/>
</dbReference>
<feature type="binding site" evidence="18">
    <location>
        <position position="89"/>
    </location>
    <ligand>
        <name>ATP</name>
        <dbReference type="ChEBI" id="CHEBI:30616"/>
    </ligand>
</feature>
<evidence type="ECO:0000256" key="6">
    <source>
        <dbReference type="ARBA" id="ARBA00022679"/>
    </source>
</evidence>
<evidence type="ECO:0000313" key="22">
    <source>
        <dbReference type="Ensembl" id="ENSPTEP00000018018.1"/>
    </source>
</evidence>
<evidence type="ECO:0000256" key="17">
    <source>
        <dbReference type="ARBA" id="ARBA00072320"/>
    </source>
</evidence>
<comment type="function">
    <text evidence="14">Calcium-dependent protein kinase which acts as a sensor and effector of intracellular Ca(2+) levels probably in part downstream of cGMP-activated PKG kinase. During the liver stage, involved in sporozoite motility and thus in sporozoite invasion of host hepatocytes, probably together with CDPK4 and CDPK5. In the mosquito midgut and during the last stage of male gamete exflagellation, may play a role in the rupture of the host erythrocyte membrane. In the mosquito midgut, required for the differentiation of the zygote into the ookinete by promoting the translational activation of a subset of repressed mRNAs; these mRNAs are kept repressed in the zygote by the DOZI- or CITH-containing mRNP complexes. Dispensable during the asexual blood stage.</text>
</comment>
<dbReference type="FunFam" id="1.10.510.10:FF:000398">
    <property type="entry name" value="Calcium-dependent protein kinase 1"/>
    <property type="match status" value="1"/>
</dbReference>
<keyword evidence="6" id="KW-0808">Transferase</keyword>
<dbReference type="InterPro" id="IPR008271">
    <property type="entry name" value="Ser/Thr_kinase_AS"/>
</dbReference>
<keyword evidence="8" id="KW-0677">Repeat</keyword>
<dbReference type="Gene3D" id="3.30.200.20">
    <property type="entry name" value="Phosphorylase Kinase, domain 1"/>
    <property type="match status" value="1"/>
</dbReference>
<evidence type="ECO:0000256" key="9">
    <source>
        <dbReference type="ARBA" id="ARBA00022741"/>
    </source>
</evidence>
<dbReference type="InterPro" id="IPR050205">
    <property type="entry name" value="CDPK_Ser/Thr_kinases"/>
</dbReference>
<dbReference type="SMART" id="SM00054">
    <property type="entry name" value="EFh"/>
    <property type="match status" value="4"/>
</dbReference>
<dbReference type="Gene3D" id="1.10.510.10">
    <property type="entry name" value="Transferase(Phosphotransferase) domain 1"/>
    <property type="match status" value="1"/>
</dbReference>
<feature type="domain" description="EF-hand" evidence="21">
    <location>
        <begin position="374"/>
        <end position="409"/>
    </location>
</feature>
<feature type="domain" description="Protein kinase" evidence="20">
    <location>
        <begin position="55"/>
        <end position="327"/>
    </location>
</feature>
<dbReference type="Ensembl" id="ENSPTET00000026503.1">
    <property type="protein sequence ID" value="ENSPTEP00000018018.1"/>
    <property type="gene ID" value="ENSPTEG00000019498.1"/>
</dbReference>
<dbReference type="PANTHER" id="PTHR24349">
    <property type="entry name" value="SERINE/THREONINE-PROTEIN KINASE"/>
    <property type="match status" value="1"/>
</dbReference>
<dbReference type="PROSITE" id="PS00018">
    <property type="entry name" value="EF_HAND_1"/>
    <property type="match status" value="4"/>
</dbReference>
<dbReference type="PROSITE" id="PS50222">
    <property type="entry name" value="EF_HAND_2"/>
    <property type="match status" value="4"/>
</dbReference>
<keyword evidence="13" id="KW-1043">Host membrane</keyword>
<dbReference type="SUPFAM" id="SSF56112">
    <property type="entry name" value="Protein kinase-like (PK-like)"/>
    <property type="match status" value="1"/>
</dbReference>
<evidence type="ECO:0000256" key="1">
    <source>
        <dbReference type="ARBA" id="ARBA00004425"/>
    </source>
</evidence>
<feature type="domain" description="EF-hand" evidence="21">
    <location>
        <begin position="454"/>
        <end position="489"/>
    </location>
</feature>
<organism evidence="22 23">
    <name type="scientific">Piliocolobus tephrosceles</name>
    <name type="common">Ugandan red Colobus</name>
    <dbReference type="NCBI Taxonomy" id="591936"/>
    <lineage>
        <taxon>Eukaryota</taxon>
        <taxon>Metazoa</taxon>
        <taxon>Chordata</taxon>
        <taxon>Craniata</taxon>
        <taxon>Vertebrata</taxon>
        <taxon>Euteleostomi</taxon>
        <taxon>Mammalia</taxon>
        <taxon>Eutheria</taxon>
        <taxon>Euarchontoglires</taxon>
        <taxon>Primates</taxon>
        <taxon>Haplorrhini</taxon>
        <taxon>Catarrhini</taxon>
        <taxon>Cercopithecidae</taxon>
        <taxon>Colobinae</taxon>
        <taxon>Piliocolobus</taxon>
    </lineage>
</organism>
<dbReference type="CDD" id="cd00051">
    <property type="entry name" value="EFh"/>
    <property type="match status" value="1"/>
</dbReference>
<evidence type="ECO:0000256" key="19">
    <source>
        <dbReference type="SAM" id="MobiDB-lite"/>
    </source>
</evidence>
<keyword evidence="23" id="KW-1185">Reference proteome</keyword>